<dbReference type="GeneID" id="54573425"/>
<dbReference type="PROSITE" id="PS50076">
    <property type="entry name" value="DNAJ_2"/>
    <property type="match status" value="1"/>
</dbReference>
<dbReference type="Gene3D" id="1.10.287.110">
    <property type="entry name" value="DnaJ domain"/>
    <property type="match status" value="1"/>
</dbReference>
<accession>A0A6A6J0E3</accession>
<evidence type="ECO:0000313" key="3">
    <source>
        <dbReference type="EMBL" id="KAF2256169.1"/>
    </source>
</evidence>
<gene>
    <name evidence="3" type="ORF">BU26DRAFT_15827</name>
</gene>
<feature type="region of interest" description="Disordered" evidence="1">
    <location>
        <begin position="77"/>
        <end position="133"/>
    </location>
</feature>
<protein>
    <submittedName>
        <fullName evidence="3">DnaJ-domain-containing protein</fullName>
    </submittedName>
</protein>
<dbReference type="OrthoDB" id="10250354at2759"/>
<proteinExistence type="predicted"/>
<feature type="compositionally biased region" description="Pro residues" evidence="1">
    <location>
        <begin position="110"/>
        <end position="122"/>
    </location>
</feature>
<feature type="compositionally biased region" description="Basic residues" evidence="1">
    <location>
        <begin position="98"/>
        <end position="107"/>
    </location>
</feature>
<feature type="domain" description="J" evidence="2">
    <location>
        <begin position="3"/>
        <end position="73"/>
    </location>
</feature>
<dbReference type="CDD" id="cd06257">
    <property type="entry name" value="DnaJ"/>
    <property type="match status" value="1"/>
</dbReference>
<dbReference type="InterPro" id="IPR001623">
    <property type="entry name" value="DnaJ_domain"/>
</dbReference>
<organism evidence="3 4">
    <name type="scientific">Trematosphaeria pertusa</name>
    <dbReference type="NCBI Taxonomy" id="390896"/>
    <lineage>
        <taxon>Eukaryota</taxon>
        <taxon>Fungi</taxon>
        <taxon>Dikarya</taxon>
        <taxon>Ascomycota</taxon>
        <taxon>Pezizomycotina</taxon>
        <taxon>Dothideomycetes</taxon>
        <taxon>Pleosporomycetidae</taxon>
        <taxon>Pleosporales</taxon>
        <taxon>Massarineae</taxon>
        <taxon>Trematosphaeriaceae</taxon>
        <taxon>Trematosphaeria</taxon>
    </lineage>
</organism>
<evidence type="ECO:0000313" key="4">
    <source>
        <dbReference type="Proteomes" id="UP000800094"/>
    </source>
</evidence>
<evidence type="ECO:0000259" key="2">
    <source>
        <dbReference type="PROSITE" id="PS50076"/>
    </source>
</evidence>
<dbReference type="PRINTS" id="PR00625">
    <property type="entry name" value="JDOMAIN"/>
</dbReference>
<dbReference type="Pfam" id="PF00226">
    <property type="entry name" value="DnaJ"/>
    <property type="match status" value="1"/>
</dbReference>
<dbReference type="RefSeq" id="XP_033691173.1">
    <property type="nucleotide sequence ID" value="XM_033820095.1"/>
</dbReference>
<reference evidence="3" key="1">
    <citation type="journal article" date="2020" name="Stud. Mycol.">
        <title>101 Dothideomycetes genomes: a test case for predicting lifestyles and emergence of pathogens.</title>
        <authorList>
            <person name="Haridas S."/>
            <person name="Albert R."/>
            <person name="Binder M."/>
            <person name="Bloem J."/>
            <person name="Labutti K."/>
            <person name="Salamov A."/>
            <person name="Andreopoulos B."/>
            <person name="Baker S."/>
            <person name="Barry K."/>
            <person name="Bills G."/>
            <person name="Bluhm B."/>
            <person name="Cannon C."/>
            <person name="Castanera R."/>
            <person name="Culley D."/>
            <person name="Daum C."/>
            <person name="Ezra D."/>
            <person name="Gonzalez J."/>
            <person name="Henrissat B."/>
            <person name="Kuo A."/>
            <person name="Liang C."/>
            <person name="Lipzen A."/>
            <person name="Lutzoni F."/>
            <person name="Magnuson J."/>
            <person name="Mondo S."/>
            <person name="Nolan M."/>
            <person name="Ohm R."/>
            <person name="Pangilinan J."/>
            <person name="Park H.-J."/>
            <person name="Ramirez L."/>
            <person name="Alfaro M."/>
            <person name="Sun H."/>
            <person name="Tritt A."/>
            <person name="Yoshinaga Y."/>
            <person name="Zwiers L.-H."/>
            <person name="Turgeon B."/>
            <person name="Goodwin S."/>
            <person name="Spatafora J."/>
            <person name="Crous P."/>
            <person name="Grigoriev I."/>
        </authorList>
    </citation>
    <scope>NUCLEOTIDE SEQUENCE</scope>
    <source>
        <strain evidence="3">CBS 122368</strain>
    </source>
</reference>
<dbReference type="PANTHER" id="PTHR24074">
    <property type="entry name" value="CO-CHAPERONE PROTEIN DJLA"/>
    <property type="match status" value="1"/>
</dbReference>
<keyword evidence="4" id="KW-1185">Reference proteome</keyword>
<name>A0A6A6J0E3_9PLEO</name>
<dbReference type="InterPro" id="IPR050817">
    <property type="entry name" value="DjlA_DnaK_co-chaperone"/>
</dbReference>
<sequence>MATHYDILGVAVSADVADIRKAYHTVALANHPDKTHHLPPGERAVREKAFKDANNAWEVLSEPLKRQAYDAALRRPRGWGTIPDTRERTPTPAPTFFKTRRGRRYRARAPSPPSPPSSPPPLQSRKVPAFSSSSDMNSFARGPWFQCPVFDDGSSTTVNYANSTGWAFSIGLSKRFELIEPPRLPDLGKDTSTTIAITLKMRRGTPGAAKAFTKQVQVCMDRTPKAREVVMASLLKDEGGIIELTITFSPSVNIEVTVSPFTTSQPWRLAFDADHTSLAPEQRQFAATNLIFYPNYPAHTMSGGETSTTTHGYAAGSPMAELAEQYPGIEILITSDHYYCRRVEGERKMFWQLAAIGYIPSHTSMA</sequence>
<dbReference type="SMART" id="SM00271">
    <property type="entry name" value="DnaJ"/>
    <property type="match status" value="1"/>
</dbReference>
<evidence type="ECO:0000256" key="1">
    <source>
        <dbReference type="SAM" id="MobiDB-lite"/>
    </source>
</evidence>
<dbReference type="InterPro" id="IPR036869">
    <property type="entry name" value="J_dom_sf"/>
</dbReference>
<dbReference type="SUPFAM" id="SSF46565">
    <property type="entry name" value="Chaperone J-domain"/>
    <property type="match status" value="1"/>
</dbReference>
<dbReference type="EMBL" id="ML987189">
    <property type="protein sequence ID" value="KAF2256169.1"/>
    <property type="molecule type" value="Genomic_DNA"/>
</dbReference>
<dbReference type="AlphaFoldDB" id="A0A6A6J0E3"/>
<dbReference type="Proteomes" id="UP000800094">
    <property type="component" value="Unassembled WGS sequence"/>
</dbReference>